<organism evidence="1 2">
    <name type="scientific">Streptomyces hintoniae</name>
    <dbReference type="NCBI Taxonomy" id="3075521"/>
    <lineage>
        <taxon>Bacteria</taxon>
        <taxon>Bacillati</taxon>
        <taxon>Actinomycetota</taxon>
        <taxon>Actinomycetes</taxon>
        <taxon>Kitasatosporales</taxon>
        <taxon>Streptomycetaceae</taxon>
        <taxon>Streptomyces</taxon>
    </lineage>
</organism>
<accession>A0ABU2UXF0</accession>
<evidence type="ECO:0000313" key="2">
    <source>
        <dbReference type="Proteomes" id="UP001180489"/>
    </source>
</evidence>
<comment type="caution">
    <text evidence="1">The sequence shown here is derived from an EMBL/GenBank/DDBJ whole genome shotgun (WGS) entry which is preliminary data.</text>
</comment>
<sequence length="62" mass="6339">MGRLSPVFVEWLMGLPSGHVTAVPGLSRSAQLKALGNGVVTQQAVAALRFLTPAALPSRAAA</sequence>
<gene>
    <name evidence="1" type="ORF">RM863_38275</name>
</gene>
<dbReference type="RefSeq" id="WP_311637955.1">
    <property type="nucleotide sequence ID" value="NZ_JAVRFF010000085.1"/>
</dbReference>
<keyword evidence="2" id="KW-1185">Reference proteome</keyword>
<evidence type="ECO:0008006" key="3">
    <source>
        <dbReference type="Google" id="ProtNLM"/>
    </source>
</evidence>
<name>A0ABU2UXF0_9ACTN</name>
<reference evidence="1" key="1">
    <citation type="submission" date="2024-05" db="EMBL/GenBank/DDBJ databases">
        <title>30 novel species of actinomycetes from the DSMZ collection.</title>
        <authorList>
            <person name="Nouioui I."/>
        </authorList>
    </citation>
    <scope>NUCLEOTIDE SEQUENCE</scope>
    <source>
        <strain evidence="1">DSM 41014</strain>
    </source>
</reference>
<dbReference type="EMBL" id="JAVRFF010000085">
    <property type="protein sequence ID" value="MDT0477982.1"/>
    <property type="molecule type" value="Genomic_DNA"/>
</dbReference>
<evidence type="ECO:0000313" key="1">
    <source>
        <dbReference type="EMBL" id="MDT0477982.1"/>
    </source>
</evidence>
<proteinExistence type="predicted"/>
<protein>
    <recommendedName>
        <fullName evidence="3">DNA (cytosine-5-)-methyltransferase</fullName>
    </recommendedName>
</protein>
<dbReference type="Proteomes" id="UP001180489">
    <property type="component" value="Unassembled WGS sequence"/>
</dbReference>